<dbReference type="Pfam" id="PF10609">
    <property type="entry name" value="ParA"/>
    <property type="match status" value="1"/>
</dbReference>
<comment type="caution">
    <text evidence="12">The sequence shown here is derived from an EMBL/GenBank/DDBJ whole genome shotgun (WGS) entry which is preliminary data.</text>
</comment>
<evidence type="ECO:0000256" key="6">
    <source>
        <dbReference type="ARBA" id="ARBA00022840"/>
    </source>
</evidence>
<evidence type="ECO:0000256" key="1">
    <source>
        <dbReference type="ARBA" id="ARBA00007316"/>
    </source>
</evidence>
<feature type="transmembrane region" description="Helical" evidence="10">
    <location>
        <begin position="20"/>
        <end position="40"/>
    </location>
</feature>
<keyword evidence="10" id="KW-0472">Membrane</keyword>
<sequence length="737" mass="82117">MESQETPIYEKYWQVLKRRYLPALGIFVPVFAISVFSSSLKKSPYVAEGTLLFQSSNTISSLTGVGTEIGKLESLVQDKGSPIHTEAEVIRSLPIVEKTIDRVKLKDKTGTLIKPKGFLSRLTVVEIPKTDILKVSYTDTHPKTASQVVNTVMAIYLEQNLLSHRAEASAARKFLEKQLPNAEMILRKIEIELRLFHEQNNIIALEPEASQSVETIANLQQQINSIKSRIADVKAQSQAIRQQLGMNPEDAVIMTSLSQSPGVQDILKEIQQLESQLADRRIILQESHPEIINLEQKLESLKAILQQRLKQVIGTTQLKQNSNLQVGSLQQQLTAKLVELESTRRGLDSELSTLTNIEANYRERQTNLPKLQQRQRQLERKLQAAQSTYSLLLQKLQESRIAENQNLGNASIISEAKVPEEPISSPIVSYLSAGLLGILASLATVYFLEATDKLIKTVDEAKELVGLTLLGVIPSFSKSKKYIRGNQDSESYTQQLIVKDIPRSPISEAFRMLRANLKFMKADRDLKVLVVTSSIPREGKSTVAANLALAMAQMERNVLLIDADLHHPVQHKIWELRNNRGLSNVIIGQADSRTAIKKVMDNLYVLPSGVVPPSPASLLDSKRMASLIDKFGVTYDSVIIDAPSLTVAADAAILGQMADGVLLVVRPGMVDSVNATLAKELLEKSGQKILGQVVNGVIPKNDRYSYYFREEYYQEEMANQNEVAKTNLKQIQMTNDK</sequence>
<dbReference type="GO" id="GO:0042802">
    <property type="term" value="F:identical protein binding"/>
    <property type="evidence" value="ECO:0007669"/>
    <property type="project" value="UniProtKB-ARBA"/>
</dbReference>
<dbReference type="FunFam" id="3.40.50.300:FF:000527">
    <property type="entry name" value="Tyrosine-protein kinase etk"/>
    <property type="match status" value="1"/>
</dbReference>
<feature type="domain" description="Tyrosine-protein kinase G-rich" evidence="11">
    <location>
        <begin position="371"/>
        <end position="447"/>
    </location>
</feature>
<proteinExistence type="inferred from homology"/>
<dbReference type="CDD" id="cd05387">
    <property type="entry name" value="BY-kinase"/>
    <property type="match status" value="1"/>
</dbReference>
<dbReference type="RefSeq" id="WP_017740716.1">
    <property type="nucleotide sequence ID" value="NZ_KQ976354.1"/>
</dbReference>
<keyword evidence="10" id="KW-0812">Transmembrane</keyword>
<keyword evidence="7" id="KW-0829">Tyrosine-protein kinase</keyword>
<dbReference type="InterPro" id="IPR050445">
    <property type="entry name" value="Bact_polysacc_biosynth/exp"/>
</dbReference>
<evidence type="ECO:0000256" key="4">
    <source>
        <dbReference type="ARBA" id="ARBA00022741"/>
    </source>
</evidence>
<gene>
    <name evidence="12" type="ORF">WA1_29655</name>
</gene>
<dbReference type="SUPFAM" id="SSF52540">
    <property type="entry name" value="P-loop containing nucleoside triphosphate hydrolases"/>
    <property type="match status" value="1"/>
</dbReference>
<keyword evidence="6" id="KW-0067">ATP-binding</keyword>
<dbReference type="PANTHER" id="PTHR32309">
    <property type="entry name" value="TYROSINE-PROTEIN KINASE"/>
    <property type="match status" value="1"/>
</dbReference>
<dbReference type="Pfam" id="PF13807">
    <property type="entry name" value="GNVR"/>
    <property type="match status" value="1"/>
</dbReference>
<name>A0A139X648_9CYAN</name>
<evidence type="ECO:0000256" key="2">
    <source>
        <dbReference type="ARBA" id="ARBA00011903"/>
    </source>
</evidence>
<dbReference type="OrthoDB" id="9758283at2"/>
<dbReference type="EMBL" id="ANNX02000031">
    <property type="protein sequence ID" value="KYC40113.1"/>
    <property type="molecule type" value="Genomic_DNA"/>
</dbReference>
<evidence type="ECO:0000256" key="3">
    <source>
        <dbReference type="ARBA" id="ARBA00022679"/>
    </source>
</evidence>
<dbReference type="PANTHER" id="PTHR32309:SF13">
    <property type="entry name" value="FERRIC ENTEROBACTIN TRANSPORT PROTEIN FEPE"/>
    <property type="match status" value="1"/>
</dbReference>
<comment type="similarity">
    <text evidence="1">Belongs to the CpsD/CapB family.</text>
</comment>
<dbReference type="GO" id="GO:0005524">
    <property type="term" value="F:ATP binding"/>
    <property type="evidence" value="ECO:0007669"/>
    <property type="project" value="UniProtKB-KW"/>
</dbReference>
<dbReference type="Proteomes" id="UP000076925">
    <property type="component" value="Unassembled WGS sequence"/>
</dbReference>
<dbReference type="Gene3D" id="3.40.50.300">
    <property type="entry name" value="P-loop containing nucleotide triphosphate hydrolases"/>
    <property type="match status" value="1"/>
</dbReference>
<keyword evidence="10" id="KW-1133">Transmembrane helix</keyword>
<dbReference type="InterPro" id="IPR027417">
    <property type="entry name" value="P-loop_NTPase"/>
</dbReference>
<dbReference type="GO" id="GO:0004715">
    <property type="term" value="F:non-membrane spanning protein tyrosine kinase activity"/>
    <property type="evidence" value="ECO:0007669"/>
    <property type="project" value="UniProtKB-EC"/>
</dbReference>
<keyword evidence="3" id="KW-0808">Transferase</keyword>
<evidence type="ECO:0000256" key="8">
    <source>
        <dbReference type="ARBA" id="ARBA00051245"/>
    </source>
</evidence>
<evidence type="ECO:0000313" key="12">
    <source>
        <dbReference type="EMBL" id="KYC40113.1"/>
    </source>
</evidence>
<keyword evidence="9" id="KW-0175">Coiled coil</keyword>
<organism evidence="12 13">
    <name type="scientific">Scytonema hofmannii PCC 7110</name>
    <dbReference type="NCBI Taxonomy" id="128403"/>
    <lineage>
        <taxon>Bacteria</taxon>
        <taxon>Bacillati</taxon>
        <taxon>Cyanobacteriota</taxon>
        <taxon>Cyanophyceae</taxon>
        <taxon>Nostocales</taxon>
        <taxon>Scytonemataceae</taxon>
        <taxon>Scytonema</taxon>
    </lineage>
</organism>
<dbReference type="STRING" id="128403.WA1_29655"/>
<accession>A0A139X648</accession>
<evidence type="ECO:0000313" key="13">
    <source>
        <dbReference type="Proteomes" id="UP000076925"/>
    </source>
</evidence>
<keyword evidence="4" id="KW-0547">Nucleotide-binding</keyword>
<dbReference type="InterPro" id="IPR033756">
    <property type="entry name" value="YlxH/NBP35"/>
</dbReference>
<evidence type="ECO:0000256" key="9">
    <source>
        <dbReference type="SAM" id="Coils"/>
    </source>
</evidence>
<dbReference type="NCBIfam" id="TIGR01007">
    <property type="entry name" value="eps_fam"/>
    <property type="match status" value="1"/>
</dbReference>
<comment type="catalytic activity">
    <reaction evidence="8">
        <text>L-tyrosyl-[protein] + ATP = O-phospho-L-tyrosyl-[protein] + ADP + H(+)</text>
        <dbReference type="Rhea" id="RHEA:10596"/>
        <dbReference type="Rhea" id="RHEA-COMP:10136"/>
        <dbReference type="Rhea" id="RHEA-COMP:20101"/>
        <dbReference type="ChEBI" id="CHEBI:15378"/>
        <dbReference type="ChEBI" id="CHEBI:30616"/>
        <dbReference type="ChEBI" id="CHEBI:46858"/>
        <dbReference type="ChEBI" id="CHEBI:61978"/>
        <dbReference type="ChEBI" id="CHEBI:456216"/>
        <dbReference type="EC" id="2.7.10.2"/>
    </reaction>
</comment>
<feature type="coiled-coil region" evidence="9">
    <location>
        <begin position="291"/>
        <end position="395"/>
    </location>
</feature>
<protein>
    <recommendedName>
        <fullName evidence="2">non-specific protein-tyrosine kinase</fullName>
        <ecNumber evidence="2">2.7.10.2</ecNumber>
    </recommendedName>
</protein>
<evidence type="ECO:0000256" key="7">
    <source>
        <dbReference type="ARBA" id="ARBA00023137"/>
    </source>
</evidence>
<evidence type="ECO:0000256" key="5">
    <source>
        <dbReference type="ARBA" id="ARBA00022777"/>
    </source>
</evidence>
<evidence type="ECO:0000256" key="10">
    <source>
        <dbReference type="SAM" id="Phobius"/>
    </source>
</evidence>
<keyword evidence="5" id="KW-0418">Kinase</keyword>
<reference evidence="12 13" key="1">
    <citation type="journal article" date="2013" name="Genome Biol. Evol.">
        <title>Genomes of Stigonematalean cyanobacteria (subsection V) and the evolution of oxygenic photosynthesis from prokaryotes to plastids.</title>
        <authorList>
            <person name="Dagan T."/>
            <person name="Roettger M."/>
            <person name="Stucken K."/>
            <person name="Landan G."/>
            <person name="Koch R."/>
            <person name="Major P."/>
            <person name="Gould S.B."/>
            <person name="Goremykin V.V."/>
            <person name="Rippka R."/>
            <person name="Tandeau de Marsac N."/>
            <person name="Gugger M."/>
            <person name="Lockhart P.J."/>
            <person name="Allen J.F."/>
            <person name="Brune I."/>
            <person name="Maus I."/>
            <person name="Puhler A."/>
            <person name="Martin W.F."/>
        </authorList>
    </citation>
    <scope>NUCLEOTIDE SEQUENCE [LARGE SCALE GENOMIC DNA]</scope>
    <source>
        <strain evidence="12 13">PCC 7110</strain>
    </source>
</reference>
<dbReference type="InterPro" id="IPR032807">
    <property type="entry name" value="GNVR"/>
</dbReference>
<dbReference type="GO" id="GO:0005886">
    <property type="term" value="C:plasma membrane"/>
    <property type="evidence" value="ECO:0007669"/>
    <property type="project" value="TreeGrafter"/>
</dbReference>
<dbReference type="EC" id="2.7.10.2" evidence="2"/>
<dbReference type="AlphaFoldDB" id="A0A139X648"/>
<evidence type="ECO:0000259" key="11">
    <source>
        <dbReference type="Pfam" id="PF13807"/>
    </source>
</evidence>
<keyword evidence="13" id="KW-1185">Reference proteome</keyword>
<dbReference type="InterPro" id="IPR005702">
    <property type="entry name" value="Wzc-like_C"/>
</dbReference>